<evidence type="ECO:0008006" key="5">
    <source>
        <dbReference type="Google" id="ProtNLM"/>
    </source>
</evidence>
<sequence length="232" mass="24282">MTDVAAQVPTQRTESTSDETVAETPAATPTTPSVTPATTSALEPAPAPEEGNGTRAQISEQINDAVERAGDAVERAAAASGRVASQVVERLRNNAELAAERGTTSIADEVVEKIAGIATREVPGVYDLGGDVARFFANVKERIGLGDADDDADRGMSVRLEGRTAEINITLVIEYGFVVHSVTEKVRAKVISSVENLLGLEVTEVNIRVDDVHVDDAGPVGGDETRAAGYQA</sequence>
<dbReference type="Proteomes" id="UP000503011">
    <property type="component" value="Chromosome"/>
</dbReference>
<organism evidence="3 4">
    <name type="scientific">Phytohabitans suffuscus</name>
    <dbReference type="NCBI Taxonomy" id="624315"/>
    <lineage>
        <taxon>Bacteria</taxon>
        <taxon>Bacillati</taxon>
        <taxon>Actinomycetota</taxon>
        <taxon>Actinomycetes</taxon>
        <taxon>Micromonosporales</taxon>
        <taxon>Micromonosporaceae</taxon>
    </lineage>
</organism>
<reference evidence="3 4" key="2">
    <citation type="submission" date="2020-03" db="EMBL/GenBank/DDBJ databases">
        <authorList>
            <person name="Ichikawa N."/>
            <person name="Kimura A."/>
            <person name="Kitahashi Y."/>
            <person name="Uohara A."/>
        </authorList>
    </citation>
    <scope>NUCLEOTIDE SEQUENCE [LARGE SCALE GENOMIC DNA]</scope>
    <source>
        <strain evidence="3 4">NBRC 105367</strain>
    </source>
</reference>
<feature type="region of interest" description="Disordered" evidence="2">
    <location>
        <begin position="1"/>
        <end position="54"/>
    </location>
</feature>
<accession>A0A6F8YMS0</accession>
<evidence type="ECO:0000256" key="2">
    <source>
        <dbReference type="SAM" id="MobiDB-lite"/>
    </source>
</evidence>
<proteinExistence type="inferred from homology"/>
<dbReference type="PANTHER" id="PTHR34297">
    <property type="entry name" value="HYPOTHETICAL CYTOSOLIC PROTEIN-RELATED"/>
    <property type="match status" value="1"/>
</dbReference>
<dbReference type="InterPro" id="IPR005531">
    <property type="entry name" value="Asp23"/>
</dbReference>
<evidence type="ECO:0000313" key="4">
    <source>
        <dbReference type="Proteomes" id="UP000503011"/>
    </source>
</evidence>
<name>A0A6F8YMS0_9ACTN</name>
<dbReference type="Pfam" id="PF03780">
    <property type="entry name" value="Asp23"/>
    <property type="match status" value="1"/>
</dbReference>
<protein>
    <recommendedName>
        <fullName evidence="5">Asp23/Gls24 family envelope stress response protein</fullName>
    </recommendedName>
</protein>
<feature type="compositionally biased region" description="Low complexity" evidence="2">
    <location>
        <begin position="22"/>
        <end position="41"/>
    </location>
</feature>
<evidence type="ECO:0000256" key="1">
    <source>
        <dbReference type="ARBA" id="ARBA00005721"/>
    </source>
</evidence>
<dbReference type="AlphaFoldDB" id="A0A6F8YMS0"/>
<reference evidence="3 4" key="1">
    <citation type="submission" date="2020-03" db="EMBL/GenBank/DDBJ databases">
        <title>Whole genome shotgun sequence of Phytohabitans suffuscus NBRC 105367.</title>
        <authorList>
            <person name="Komaki H."/>
            <person name="Tamura T."/>
        </authorList>
    </citation>
    <scope>NUCLEOTIDE SEQUENCE [LARGE SCALE GENOMIC DNA]</scope>
    <source>
        <strain evidence="3 4">NBRC 105367</strain>
    </source>
</reference>
<dbReference type="KEGG" id="psuu:Psuf_047070"/>
<gene>
    <name evidence="3" type="ORF">Psuf_047070</name>
</gene>
<dbReference type="PANTHER" id="PTHR34297:SF3">
    <property type="entry name" value="ALKALINE SHOCK PROTEIN 23"/>
    <property type="match status" value="1"/>
</dbReference>
<dbReference type="RefSeq" id="WP_173158928.1">
    <property type="nucleotide sequence ID" value="NZ_AP022871.1"/>
</dbReference>
<comment type="similarity">
    <text evidence="1">Belongs to the asp23 family.</text>
</comment>
<keyword evidence="4" id="KW-1185">Reference proteome</keyword>
<dbReference type="EMBL" id="AP022871">
    <property type="protein sequence ID" value="BCB87394.1"/>
    <property type="molecule type" value="Genomic_DNA"/>
</dbReference>
<evidence type="ECO:0000313" key="3">
    <source>
        <dbReference type="EMBL" id="BCB87394.1"/>
    </source>
</evidence>